<keyword evidence="2" id="KW-1185">Reference proteome</keyword>
<reference evidence="1" key="2">
    <citation type="submission" date="2018-08" db="UniProtKB">
        <authorList>
            <consortium name="EnsemblPlants"/>
        </authorList>
    </citation>
    <scope>IDENTIFICATION</scope>
    <source>
        <strain evidence="1">Yugu1</strain>
    </source>
</reference>
<sequence>MSAVRVRLSPARELSGYYDSTEFCQFVSSIYDFAFMDVDKILPFSSSTLRWHSLNVNGEVQKRKGLLYSIPPYL</sequence>
<dbReference type="Proteomes" id="UP000004995">
    <property type="component" value="Unassembled WGS sequence"/>
</dbReference>
<dbReference type="OMA" id="LRWHSLN"/>
<organism evidence="1 2">
    <name type="scientific">Setaria italica</name>
    <name type="common">Foxtail millet</name>
    <name type="synonym">Panicum italicum</name>
    <dbReference type="NCBI Taxonomy" id="4555"/>
    <lineage>
        <taxon>Eukaryota</taxon>
        <taxon>Viridiplantae</taxon>
        <taxon>Streptophyta</taxon>
        <taxon>Embryophyta</taxon>
        <taxon>Tracheophyta</taxon>
        <taxon>Spermatophyta</taxon>
        <taxon>Magnoliopsida</taxon>
        <taxon>Liliopsida</taxon>
        <taxon>Poales</taxon>
        <taxon>Poaceae</taxon>
        <taxon>PACMAD clade</taxon>
        <taxon>Panicoideae</taxon>
        <taxon>Panicodae</taxon>
        <taxon>Paniceae</taxon>
        <taxon>Cenchrinae</taxon>
        <taxon>Setaria</taxon>
    </lineage>
</organism>
<dbReference type="AlphaFoldDB" id="K3Z2J4"/>
<dbReference type="EnsemblPlants" id="KQK85791">
    <property type="protein sequence ID" value="KQK85791"/>
    <property type="gene ID" value="SETIT_020762mg"/>
</dbReference>
<accession>K3Z2J4</accession>
<dbReference type="eggNOG" id="ENOG502SVTX">
    <property type="taxonomic scope" value="Eukaryota"/>
</dbReference>
<dbReference type="InParanoid" id="K3Z2J4"/>
<evidence type="ECO:0000313" key="2">
    <source>
        <dbReference type="Proteomes" id="UP000004995"/>
    </source>
</evidence>
<dbReference type="Gramene" id="KQK85791">
    <property type="protein sequence ID" value="KQK85791"/>
    <property type="gene ID" value="SETIT_020762mg"/>
</dbReference>
<name>K3Z2J4_SETIT</name>
<evidence type="ECO:0000313" key="1">
    <source>
        <dbReference type="EnsemblPlants" id="KQK85791"/>
    </source>
</evidence>
<reference evidence="2" key="1">
    <citation type="journal article" date="2012" name="Nat. Biotechnol.">
        <title>Reference genome sequence of the model plant Setaria.</title>
        <authorList>
            <person name="Bennetzen J.L."/>
            <person name="Schmutz J."/>
            <person name="Wang H."/>
            <person name="Percifield R."/>
            <person name="Hawkins J."/>
            <person name="Pontaroli A.C."/>
            <person name="Estep M."/>
            <person name="Feng L."/>
            <person name="Vaughn J.N."/>
            <person name="Grimwood J."/>
            <person name="Jenkins J."/>
            <person name="Barry K."/>
            <person name="Lindquist E."/>
            <person name="Hellsten U."/>
            <person name="Deshpande S."/>
            <person name="Wang X."/>
            <person name="Wu X."/>
            <person name="Mitros T."/>
            <person name="Triplett J."/>
            <person name="Yang X."/>
            <person name="Ye C.Y."/>
            <person name="Mauro-Herrera M."/>
            <person name="Wang L."/>
            <person name="Li P."/>
            <person name="Sharma M."/>
            <person name="Sharma R."/>
            <person name="Ronald P.C."/>
            <person name="Panaud O."/>
            <person name="Kellogg E.A."/>
            <person name="Brutnell T.P."/>
            <person name="Doust A.N."/>
            <person name="Tuskan G.A."/>
            <person name="Rokhsar D."/>
            <person name="Devos K.M."/>
        </authorList>
    </citation>
    <scope>NUCLEOTIDE SEQUENCE [LARGE SCALE GENOMIC DNA]</scope>
    <source>
        <strain evidence="2">cv. Yugu1</strain>
    </source>
</reference>
<dbReference type="HOGENOM" id="CLU_2695253_0_0_1"/>
<proteinExistence type="predicted"/>
<protein>
    <submittedName>
        <fullName evidence="1">Uncharacterized protein</fullName>
    </submittedName>
</protein>